<evidence type="ECO:0008006" key="3">
    <source>
        <dbReference type="Google" id="ProtNLM"/>
    </source>
</evidence>
<keyword evidence="1" id="KW-0472">Membrane</keyword>
<evidence type="ECO:0000313" key="2">
    <source>
        <dbReference type="EMBL" id="HHF08451.1"/>
    </source>
</evidence>
<evidence type="ECO:0000256" key="1">
    <source>
        <dbReference type="SAM" id="Phobius"/>
    </source>
</evidence>
<sequence>MKKLIKMAIKETTALAILALVEIIVLFPFIKTAVLGILYGSAFSILGWWLMVKDVKSFAEKGSLFKFGFLLRYFLYAVGMGTAIFYGKLFFAGTALGILNLKLSLYIFGRWLGENTTNQI</sequence>
<dbReference type="AlphaFoldDB" id="A0A7C5HXF2"/>
<feature type="transmembrane region" description="Helical" evidence="1">
    <location>
        <begin position="12"/>
        <end position="30"/>
    </location>
</feature>
<feature type="transmembrane region" description="Helical" evidence="1">
    <location>
        <begin position="36"/>
        <end position="52"/>
    </location>
</feature>
<dbReference type="EMBL" id="DRTH01000093">
    <property type="protein sequence ID" value="HHF08451.1"/>
    <property type="molecule type" value="Genomic_DNA"/>
</dbReference>
<name>A0A7C5HXF2_9BACT</name>
<dbReference type="Proteomes" id="UP000886129">
    <property type="component" value="Unassembled WGS sequence"/>
</dbReference>
<keyword evidence="1" id="KW-0812">Transmembrane</keyword>
<feature type="transmembrane region" description="Helical" evidence="1">
    <location>
        <begin position="73"/>
        <end position="99"/>
    </location>
</feature>
<comment type="caution">
    <text evidence="2">The sequence shown here is derived from an EMBL/GenBank/DDBJ whole genome shotgun (WGS) entry which is preliminary data.</text>
</comment>
<organism evidence="2">
    <name type="scientific">Kosmotoga arenicorallina</name>
    <dbReference type="NCBI Taxonomy" id="688066"/>
    <lineage>
        <taxon>Bacteria</taxon>
        <taxon>Thermotogati</taxon>
        <taxon>Thermotogota</taxon>
        <taxon>Thermotogae</taxon>
        <taxon>Kosmotogales</taxon>
        <taxon>Kosmotogaceae</taxon>
        <taxon>Kosmotoga</taxon>
    </lineage>
</organism>
<gene>
    <name evidence="2" type="ORF">ENL26_01600</name>
</gene>
<keyword evidence="1" id="KW-1133">Transmembrane helix</keyword>
<reference evidence="2" key="1">
    <citation type="journal article" date="2020" name="mSystems">
        <title>Genome- and Community-Level Interaction Insights into Carbon Utilization and Element Cycling Functions of Hydrothermarchaeota in Hydrothermal Sediment.</title>
        <authorList>
            <person name="Zhou Z."/>
            <person name="Liu Y."/>
            <person name="Xu W."/>
            <person name="Pan J."/>
            <person name="Luo Z.H."/>
            <person name="Li M."/>
        </authorList>
    </citation>
    <scope>NUCLEOTIDE SEQUENCE [LARGE SCALE GENOMIC DNA]</scope>
    <source>
        <strain evidence="2">HyVt-80</strain>
    </source>
</reference>
<protein>
    <recommendedName>
        <fullName evidence="3">ATP synthase subunit I</fullName>
    </recommendedName>
</protein>
<accession>A0A7C5HXF2</accession>
<proteinExistence type="predicted"/>